<evidence type="ECO:0000259" key="1">
    <source>
        <dbReference type="Pfam" id="PF01575"/>
    </source>
</evidence>
<evidence type="ECO:0000313" key="4">
    <source>
        <dbReference type="Proteomes" id="UP001295684"/>
    </source>
</evidence>
<sequence>MSKVIIDKARNYKIGSYKRVVDHIEAIQYALGVGCNSDPMDQRDLQFTYENSKNFNIIQSYSSIFSVYGLDIIRKCPGLPDYHPMALVHAGQVIKPVYPITIGETVTASNKIIDVEDKRSGALVSIESSIHKEDGTLAAQNIATLFIRGIGGFKSDQDPEPITQAMNFPSPISKNPIEEIMLPTAENQAHLYRVASLDLNPLHIDPEESKKGGFERPILHGLCTLGYSTRAYQTVFDHHNFAEIGVRFTAPTVPGQSLHVQFFDTDNENQTAFSTIAFDQDKSVSEGVIVAKGWLEKK</sequence>
<dbReference type="InterPro" id="IPR002539">
    <property type="entry name" value="MaoC-like_dom"/>
</dbReference>
<reference evidence="3" key="1">
    <citation type="submission" date="2023-07" db="EMBL/GenBank/DDBJ databases">
        <authorList>
            <consortium name="AG Swart"/>
            <person name="Singh M."/>
            <person name="Singh A."/>
            <person name="Seah K."/>
            <person name="Emmerich C."/>
        </authorList>
    </citation>
    <scope>NUCLEOTIDE SEQUENCE</scope>
    <source>
        <strain evidence="3">DP1</strain>
    </source>
</reference>
<dbReference type="InterPro" id="IPR029069">
    <property type="entry name" value="HotDog_dom_sf"/>
</dbReference>
<dbReference type="GO" id="GO:0044594">
    <property type="term" value="F:17-beta-hydroxysteroid dehydrogenase (NAD+) activity"/>
    <property type="evidence" value="ECO:0007669"/>
    <property type="project" value="TreeGrafter"/>
</dbReference>
<comment type="caution">
    <text evidence="3">The sequence shown here is derived from an EMBL/GenBank/DDBJ whole genome shotgun (WGS) entry which is preliminary data.</text>
</comment>
<dbReference type="SUPFAM" id="SSF54637">
    <property type="entry name" value="Thioesterase/thiol ester dehydrase-isomerase"/>
    <property type="match status" value="2"/>
</dbReference>
<dbReference type="PANTHER" id="PTHR13078">
    <property type="entry name" value="PEROXISOMAL MULTIFUNCTIONAL ENZYME TYPE 2-RELATED"/>
    <property type="match status" value="1"/>
</dbReference>
<keyword evidence="4" id="KW-1185">Reference proteome</keyword>
<feature type="domain" description="Peroxisomal multifunctional enzyme type 2-like N-terminal" evidence="2">
    <location>
        <begin position="23"/>
        <end position="149"/>
    </location>
</feature>
<dbReference type="EMBL" id="CAMPGE010019075">
    <property type="protein sequence ID" value="CAI2377434.1"/>
    <property type="molecule type" value="Genomic_DNA"/>
</dbReference>
<dbReference type="PANTHER" id="PTHR13078:SF56">
    <property type="entry name" value="PEROXISOMAL MULTIFUNCTIONAL ENZYME TYPE 2"/>
    <property type="match status" value="1"/>
</dbReference>
<organism evidence="3 4">
    <name type="scientific">Euplotes crassus</name>
    <dbReference type="NCBI Taxonomy" id="5936"/>
    <lineage>
        <taxon>Eukaryota</taxon>
        <taxon>Sar</taxon>
        <taxon>Alveolata</taxon>
        <taxon>Ciliophora</taxon>
        <taxon>Intramacronucleata</taxon>
        <taxon>Spirotrichea</taxon>
        <taxon>Hypotrichia</taxon>
        <taxon>Euplotida</taxon>
        <taxon>Euplotidae</taxon>
        <taxon>Moneuplotes</taxon>
    </lineage>
</organism>
<proteinExistence type="predicted"/>
<feature type="domain" description="MaoC-like" evidence="1">
    <location>
        <begin position="170"/>
        <end position="279"/>
    </location>
</feature>
<dbReference type="GO" id="GO:0005777">
    <property type="term" value="C:peroxisome"/>
    <property type="evidence" value="ECO:0007669"/>
    <property type="project" value="TreeGrafter"/>
</dbReference>
<dbReference type="GO" id="GO:0006635">
    <property type="term" value="P:fatty acid beta-oxidation"/>
    <property type="evidence" value="ECO:0007669"/>
    <property type="project" value="TreeGrafter"/>
</dbReference>
<dbReference type="GO" id="GO:0003857">
    <property type="term" value="F:(3S)-3-hydroxyacyl-CoA dehydrogenase (NAD+) activity"/>
    <property type="evidence" value="ECO:0007669"/>
    <property type="project" value="TreeGrafter"/>
</dbReference>
<dbReference type="GO" id="GO:0004300">
    <property type="term" value="F:enoyl-CoA hydratase activity"/>
    <property type="evidence" value="ECO:0007669"/>
    <property type="project" value="TreeGrafter"/>
</dbReference>
<protein>
    <submittedName>
        <fullName evidence="3">Uncharacterized protein</fullName>
    </submittedName>
</protein>
<gene>
    <name evidence="3" type="ORF">ECRASSUSDP1_LOCUS18820</name>
</gene>
<dbReference type="Gene3D" id="3.10.129.10">
    <property type="entry name" value="Hotdog Thioesterase"/>
    <property type="match status" value="1"/>
</dbReference>
<accession>A0AAD2D1I1</accession>
<evidence type="ECO:0000313" key="3">
    <source>
        <dbReference type="EMBL" id="CAI2377434.1"/>
    </source>
</evidence>
<dbReference type="Pfam" id="PF01575">
    <property type="entry name" value="MaoC_dehydratas"/>
    <property type="match status" value="1"/>
</dbReference>
<dbReference type="Pfam" id="PF22622">
    <property type="entry name" value="MFE-2_hydrat-2_N"/>
    <property type="match status" value="1"/>
</dbReference>
<dbReference type="Proteomes" id="UP001295684">
    <property type="component" value="Unassembled WGS sequence"/>
</dbReference>
<name>A0AAD2D1I1_EUPCR</name>
<dbReference type="AlphaFoldDB" id="A0AAD2D1I1"/>
<dbReference type="InterPro" id="IPR054357">
    <property type="entry name" value="MFE-2_N"/>
</dbReference>
<evidence type="ECO:0000259" key="2">
    <source>
        <dbReference type="Pfam" id="PF22622"/>
    </source>
</evidence>